<feature type="region of interest" description="Disordered" evidence="1">
    <location>
        <begin position="277"/>
        <end position="356"/>
    </location>
</feature>
<feature type="region of interest" description="Disordered" evidence="1">
    <location>
        <begin position="162"/>
        <end position="197"/>
    </location>
</feature>
<dbReference type="AlphaFoldDB" id="E9KTD3"/>
<sequence>MIKDLADPQSRGMPDAEIADFIRAAGYGEFLSDTVVTFSGRNQNVAGTTTTGIDVFARRIRATGQARAGLRRAERFERLGGELPLRHLRWPTPLASDATRGIHVTRWLKDCRTAADAVADGIFGPELARSLGRALGELHSLRVSSEIASVVRNAASRAIANAEPPHPRRLVDESVSGSCFSPTGRSSGRATRPGTSARWSARRRLDEVLPTLVAFAEGYRSVRSAPDDGLAVRAVAFAGWHLFERVMAAAAFRSDLSPVHRAAAGVGRTALVTPAASSPYSGWGPYDPRTDRDHRGGHRTGARPQRVRRGRRDPCGRQRHSTRNRGHRHAPRPARRARQAGSRCGAWAKGPTSRGP</sequence>
<dbReference type="EMBL" id="HM116536">
    <property type="protein sequence ID" value="ADU56284.1"/>
    <property type="molecule type" value="Genomic_DNA"/>
</dbReference>
<feature type="compositionally biased region" description="Basic residues" evidence="1">
    <location>
        <begin position="295"/>
        <end position="338"/>
    </location>
</feature>
<dbReference type="SUPFAM" id="SSF56112">
    <property type="entry name" value="Protein kinase-like (PK-like)"/>
    <property type="match status" value="1"/>
</dbReference>
<reference evidence="2" key="1">
    <citation type="journal article" date="2011" name="J. Am. Chem. Soc.">
        <title>Biosynthesis of the allylmalonyl-CoA extender unit for the FK506 polyketide synthase proceeds through a dedicated polyketide synthase and facilitates the mutasynthesis of analogues.</title>
        <authorList>
            <person name="Mo S."/>
            <person name="Kim D.H."/>
            <person name="Lee J.H."/>
            <person name="Park J.W."/>
            <person name="Basnet D.B."/>
            <person name="Ban Y.H."/>
            <person name="Yoo Y.J."/>
            <person name="Chen S.W."/>
            <person name="Park S.R."/>
            <person name="Choi E.A."/>
            <person name="Kim E."/>
            <person name="Jin Y.Y."/>
            <person name="Lee S.K."/>
            <person name="Park J.Y."/>
            <person name="Liu Y."/>
            <person name="Lee M.O."/>
            <person name="Lee K.S."/>
            <person name="Kim S.J."/>
            <person name="Kim D."/>
            <person name="Park B.C."/>
            <person name="Lee S.G."/>
            <person name="Kwon H.J."/>
            <person name="Suh J.W."/>
            <person name="Moore B.S."/>
            <person name="Lim S.K."/>
            <person name="Yoon Y.J."/>
        </authorList>
    </citation>
    <scope>NUCLEOTIDE SEQUENCE</scope>
    <source>
        <strain evidence="2">KCTC 9225</strain>
    </source>
</reference>
<evidence type="ECO:0000313" key="2">
    <source>
        <dbReference type="EMBL" id="ADU56284.1"/>
    </source>
</evidence>
<protein>
    <submittedName>
        <fullName evidence="2">Uncharacterized protein</fullName>
    </submittedName>
</protein>
<gene>
    <name evidence="2" type="ORF">Tcs_SK_049</name>
</gene>
<feature type="compositionally biased region" description="Polar residues" evidence="1">
    <location>
        <begin position="175"/>
        <end position="197"/>
    </location>
</feature>
<evidence type="ECO:0000256" key="1">
    <source>
        <dbReference type="SAM" id="MobiDB-lite"/>
    </source>
</evidence>
<dbReference type="InterPro" id="IPR011009">
    <property type="entry name" value="Kinase-like_dom_sf"/>
</dbReference>
<proteinExistence type="predicted"/>
<organism evidence="2">
    <name type="scientific">Streptomyces kanamyceticus</name>
    <dbReference type="NCBI Taxonomy" id="1967"/>
    <lineage>
        <taxon>Bacteria</taxon>
        <taxon>Bacillati</taxon>
        <taxon>Actinomycetota</taxon>
        <taxon>Actinomycetes</taxon>
        <taxon>Kitasatosporales</taxon>
        <taxon>Streptomycetaceae</taxon>
        <taxon>Streptomyces</taxon>
    </lineage>
</organism>
<name>E9KTD3_STRKN</name>
<accession>E9KTD3</accession>